<dbReference type="Proteomes" id="UP001207228">
    <property type="component" value="Unassembled WGS sequence"/>
</dbReference>
<proteinExistence type="predicted"/>
<gene>
    <name evidence="2" type="ORF">OO017_12960</name>
</gene>
<dbReference type="EMBL" id="JAPFQO010000008">
    <property type="protein sequence ID" value="MCX2740861.1"/>
    <property type="molecule type" value="Genomic_DNA"/>
</dbReference>
<evidence type="ECO:0008006" key="4">
    <source>
        <dbReference type="Google" id="ProtNLM"/>
    </source>
</evidence>
<comment type="caution">
    <text evidence="2">The sequence shown here is derived from an EMBL/GenBank/DDBJ whole genome shotgun (WGS) entry which is preliminary data.</text>
</comment>
<keyword evidence="1" id="KW-0732">Signal</keyword>
<evidence type="ECO:0000256" key="1">
    <source>
        <dbReference type="SAM" id="SignalP"/>
    </source>
</evidence>
<dbReference type="Gene3D" id="1.20.144.10">
    <property type="entry name" value="Phosphatidic acid phosphatase type 2/haloperoxidase"/>
    <property type="match status" value="1"/>
</dbReference>
<evidence type="ECO:0000313" key="2">
    <source>
        <dbReference type="EMBL" id="MCX2740861.1"/>
    </source>
</evidence>
<sequence length="318" mass="36576">MMKKLLLLPLLFAWIAVEAQHKQEPAAEHYKTLQAHSTSINPARSWMDTVQYPGADYGSSITFLLAKPHYLTDQQFRQISQSVKAPANSSDQTRSELNYLLELQQRRTPEQEKRVAMLGEIGYWPQVNLLPNHPFYQENLKHLFFVSREVHGDGVTAANFPAISKLLQGAMQDMRLMEFTVKYQQLRPRPYHLEPQLNAMAKMSSPAFASGHTLWAYLQAYIWSEINPEKRGAFLAVADEIRKSREIMGIHYPSDNETARLLAHRMLIAYFNNKQFKADLKAAVAEWEANATALRTCKYNSSRFILYKTLHLQSNLTC</sequence>
<dbReference type="InterPro" id="IPR036938">
    <property type="entry name" value="PAP2/HPO_sf"/>
</dbReference>
<dbReference type="RefSeq" id="WP_266052925.1">
    <property type="nucleotide sequence ID" value="NZ_JAPFQO010000008.1"/>
</dbReference>
<name>A0ABT3RG99_9BACT</name>
<protein>
    <recommendedName>
        <fullName evidence="4">Phosphatidic acid phosphatase type 2/haloperoxidase domain-containing protein</fullName>
    </recommendedName>
</protein>
<feature type="chain" id="PRO_5045996624" description="Phosphatidic acid phosphatase type 2/haloperoxidase domain-containing protein" evidence="1">
    <location>
        <begin position="20"/>
        <end position="318"/>
    </location>
</feature>
<feature type="signal peptide" evidence="1">
    <location>
        <begin position="1"/>
        <end position="19"/>
    </location>
</feature>
<accession>A0ABT3RG99</accession>
<dbReference type="SUPFAM" id="SSF48317">
    <property type="entry name" value="Acid phosphatase/Vanadium-dependent haloperoxidase"/>
    <property type="match status" value="1"/>
</dbReference>
<evidence type="ECO:0000313" key="3">
    <source>
        <dbReference type="Proteomes" id="UP001207228"/>
    </source>
</evidence>
<reference evidence="2 3" key="1">
    <citation type="submission" date="2022-11" db="EMBL/GenBank/DDBJ databases">
        <title>The characterization of three novel Bacteroidetes species and genomic analysis of their roles in tidal elemental geochemical cycles.</title>
        <authorList>
            <person name="Ma K.-J."/>
        </authorList>
    </citation>
    <scope>NUCLEOTIDE SEQUENCE [LARGE SCALE GENOMIC DNA]</scope>
    <source>
        <strain evidence="2 3">M82</strain>
    </source>
</reference>
<organism evidence="2 3">
    <name type="scientific">Pontibacter anaerobius</name>
    <dbReference type="NCBI Taxonomy" id="2993940"/>
    <lineage>
        <taxon>Bacteria</taxon>
        <taxon>Pseudomonadati</taxon>
        <taxon>Bacteroidota</taxon>
        <taxon>Cytophagia</taxon>
        <taxon>Cytophagales</taxon>
        <taxon>Hymenobacteraceae</taxon>
        <taxon>Pontibacter</taxon>
    </lineage>
</organism>
<keyword evidence="3" id="KW-1185">Reference proteome</keyword>